<sequence length="78" mass="8115">MAYEGNEEGWPATASPHAGLAANGQVMAKAPNKGGRPTTVGPTRKGGQRRPQGAATTRSSVARGHNRLQHGTRGQPCR</sequence>
<dbReference type="Proteomes" id="UP000287651">
    <property type="component" value="Unassembled WGS sequence"/>
</dbReference>
<accession>A0A426X209</accession>
<dbReference type="AlphaFoldDB" id="A0A426X209"/>
<comment type="caution">
    <text evidence="2">The sequence shown here is derived from an EMBL/GenBank/DDBJ whole genome shotgun (WGS) entry which is preliminary data.</text>
</comment>
<feature type="region of interest" description="Disordered" evidence="1">
    <location>
        <begin position="1"/>
        <end position="78"/>
    </location>
</feature>
<dbReference type="EMBL" id="AMZH03028818">
    <property type="protein sequence ID" value="RRT33509.1"/>
    <property type="molecule type" value="Genomic_DNA"/>
</dbReference>
<organism evidence="2 3">
    <name type="scientific">Ensete ventricosum</name>
    <name type="common">Abyssinian banana</name>
    <name type="synonym">Musa ensete</name>
    <dbReference type="NCBI Taxonomy" id="4639"/>
    <lineage>
        <taxon>Eukaryota</taxon>
        <taxon>Viridiplantae</taxon>
        <taxon>Streptophyta</taxon>
        <taxon>Embryophyta</taxon>
        <taxon>Tracheophyta</taxon>
        <taxon>Spermatophyta</taxon>
        <taxon>Magnoliopsida</taxon>
        <taxon>Liliopsida</taxon>
        <taxon>Zingiberales</taxon>
        <taxon>Musaceae</taxon>
        <taxon>Ensete</taxon>
    </lineage>
</organism>
<proteinExistence type="predicted"/>
<protein>
    <submittedName>
        <fullName evidence="2">Uncharacterized protein</fullName>
    </submittedName>
</protein>
<evidence type="ECO:0000313" key="2">
    <source>
        <dbReference type="EMBL" id="RRT33509.1"/>
    </source>
</evidence>
<reference evidence="2 3" key="1">
    <citation type="journal article" date="2014" name="Agronomy (Basel)">
        <title>A Draft Genome Sequence for Ensete ventricosum, the Drought-Tolerant Tree Against Hunger.</title>
        <authorList>
            <person name="Harrison J."/>
            <person name="Moore K.A."/>
            <person name="Paszkiewicz K."/>
            <person name="Jones T."/>
            <person name="Grant M."/>
            <person name="Ambacheew D."/>
            <person name="Muzemil S."/>
            <person name="Studholme D.J."/>
        </authorList>
    </citation>
    <scope>NUCLEOTIDE SEQUENCE [LARGE SCALE GENOMIC DNA]</scope>
</reference>
<name>A0A426X209_ENSVE</name>
<gene>
    <name evidence="2" type="ORF">B296_00038593</name>
</gene>
<evidence type="ECO:0000256" key="1">
    <source>
        <dbReference type="SAM" id="MobiDB-lite"/>
    </source>
</evidence>
<evidence type="ECO:0000313" key="3">
    <source>
        <dbReference type="Proteomes" id="UP000287651"/>
    </source>
</evidence>